<evidence type="ECO:0000259" key="2">
    <source>
        <dbReference type="Pfam" id="PF03099"/>
    </source>
</evidence>
<dbReference type="SUPFAM" id="SSF55681">
    <property type="entry name" value="Class II aaRS and biotin synthetases"/>
    <property type="match status" value="1"/>
</dbReference>
<feature type="domain" description="BPL/LPL catalytic" evidence="2">
    <location>
        <begin position="9"/>
        <end position="133"/>
    </location>
</feature>
<protein>
    <submittedName>
        <fullName evidence="3">Biotin--[acetyl-CoA-carboxylase] ligase</fullName>
        <ecNumber evidence="3">6.3.4.15</ecNumber>
    </submittedName>
</protein>
<dbReference type="InterPro" id="IPR045864">
    <property type="entry name" value="aa-tRNA-synth_II/BPL/LPL"/>
</dbReference>
<organism evidence="3 4">
    <name type="scientific">Mesonia sediminis</name>
    <dbReference type="NCBI Taxonomy" id="1703946"/>
    <lineage>
        <taxon>Bacteria</taxon>
        <taxon>Pseudomonadati</taxon>
        <taxon>Bacteroidota</taxon>
        <taxon>Flavobacteriia</taxon>
        <taxon>Flavobacteriales</taxon>
        <taxon>Flavobacteriaceae</taxon>
        <taxon>Mesonia</taxon>
    </lineage>
</organism>
<name>A0ABW5SDG3_9FLAO</name>
<dbReference type="Pfam" id="PF03099">
    <property type="entry name" value="BPL_LplA_LipB"/>
    <property type="match status" value="1"/>
</dbReference>
<dbReference type="InterPro" id="IPR004408">
    <property type="entry name" value="Biotin_CoA_COase_ligase"/>
</dbReference>
<keyword evidence="4" id="KW-1185">Reference proteome</keyword>
<keyword evidence="1 3" id="KW-0436">Ligase</keyword>
<dbReference type="CDD" id="cd16442">
    <property type="entry name" value="BPL"/>
    <property type="match status" value="1"/>
</dbReference>
<dbReference type="PANTHER" id="PTHR12835:SF5">
    <property type="entry name" value="BIOTIN--PROTEIN LIGASE"/>
    <property type="match status" value="1"/>
</dbReference>
<dbReference type="Gene3D" id="3.30.930.10">
    <property type="entry name" value="Bira Bifunctional Protein, Domain 2"/>
    <property type="match status" value="1"/>
</dbReference>
<proteinExistence type="predicted"/>
<comment type="caution">
    <text evidence="3">The sequence shown here is derived from an EMBL/GenBank/DDBJ whole genome shotgun (WGS) entry which is preliminary data.</text>
</comment>
<dbReference type="PANTHER" id="PTHR12835">
    <property type="entry name" value="BIOTIN PROTEIN LIGASE"/>
    <property type="match status" value="1"/>
</dbReference>
<evidence type="ECO:0000313" key="3">
    <source>
        <dbReference type="EMBL" id="MFD2697363.1"/>
    </source>
</evidence>
<dbReference type="GO" id="GO:0004077">
    <property type="term" value="F:biotin--[biotin carboxyl-carrier protein] ligase activity"/>
    <property type="evidence" value="ECO:0007669"/>
    <property type="project" value="UniProtKB-EC"/>
</dbReference>
<dbReference type="EC" id="6.3.4.15" evidence="3"/>
<dbReference type="NCBIfam" id="TIGR00121">
    <property type="entry name" value="birA_ligase"/>
    <property type="match status" value="1"/>
</dbReference>
<reference evidence="4" key="1">
    <citation type="journal article" date="2019" name="Int. J. Syst. Evol. Microbiol.">
        <title>The Global Catalogue of Microorganisms (GCM) 10K type strain sequencing project: providing services to taxonomists for standard genome sequencing and annotation.</title>
        <authorList>
            <consortium name="The Broad Institute Genomics Platform"/>
            <consortium name="The Broad Institute Genome Sequencing Center for Infectious Disease"/>
            <person name="Wu L."/>
            <person name="Ma J."/>
        </authorList>
    </citation>
    <scope>NUCLEOTIDE SEQUENCE [LARGE SCALE GENOMIC DNA]</scope>
    <source>
        <strain evidence="4">KCTC 42255</strain>
    </source>
</reference>
<accession>A0ABW5SDG3</accession>
<dbReference type="Proteomes" id="UP001597357">
    <property type="component" value="Unassembled WGS sequence"/>
</dbReference>
<dbReference type="InterPro" id="IPR004143">
    <property type="entry name" value="BPL_LPL_catalytic"/>
</dbReference>
<dbReference type="EMBL" id="JBHULZ010000023">
    <property type="protein sequence ID" value="MFD2697363.1"/>
    <property type="molecule type" value="Genomic_DNA"/>
</dbReference>
<sequence length="243" mass="27499">MHIIKVHTTPSTNTYLKEFYRSYKQDEPVLVSCRNQTQGRGQLGAKWESIAHKNLAFSLLMPNLNLPIKDSFKISMLAAIAIHSVLKQEVSANWMIKWPNDILADSKKIAGILIENIIVGKQIKGSVIGVGVNVNQTDFGDLPQASSLCLLKNKLFDLDALETKLANHLKDEMEKFLNESFDFLRAKYHQTLFKRNEVAVFEFPNGEKISGIIKSVSPEGLLQVLLEDAKIREFNLKEVKLLY</sequence>
<dbReference type="RefSeq" id="WP_379045077.1">
    <property type="nucleotide sequence ID" value="NZ_JBHULZ010000023.1"/>
</dbReference>
<evidence type="ECO:0000256" key="1">
    <source>
        <dbReference type="ARBA" id="ARBA00022598"/>
    </source>
</evidence>
<gene>
    <name evidence="3" type="ORF">ACFSQ0_05115</name>
</gene>
<evidence type="ECO:0000313" key="4">
    <source>
        <dbReference type="Proteomes" id="UP001597357"/>
    </source>
</evidence>